<dbReference type="AlphaFoldDB" id="A0A2A9MI27"/>
<dbReference type="GeneID" id="40311062"/>
<dbReference type="KEGG" id="bbes:BESB_061340"/>
<gene>
    <name evidence="1" type="ORF">BESB_061340</name>
</gene>
<reference evidence="1 2" key="1">
    <citation type="submission" date="2017-09" db="EMBL/GenBank/DDBJ databases">
        <title>Genome sequencing of Besnoitia besnoiti strain Bb-Ger1.</title>
        <authorList>
            <person name="Schares G."/>
            <person name="Venepally P."/>
            <person name="Lorenzi H.A."/>
        </authorList>
    </citation>
    <scope>NUCLEOTIDE SEQUENCE [LARGE SCALE GENOMIC DNA]</scope>
    <source>
        <strain evidence="1 2">Bb-Ger1</strain>
    </source>
</reference>
<dbReference type="Proteomes" id="UP000224006">
    <property type="component" value="Chromosome V"/>
</dbReference>
<name>A0A2A9MI27_BESBE</name>
<protein>
    <submittedName>
        <fullName evidence="1">Uncharacterized protein</fullName>
    </submittedName>
</protein>
<comment type="caution">
    <text evidence="1">The sequence shown here is derived from an EMBL/GenBank/DDBJ whole genome shotgun (WGS) entry which is preliminary data.</text>
</comment>
<sequence>MHDLEDEDIFEEELILRKPKKRTWGRTFSTTTAKRGIWGQALKYSVAFVVGAAVLGATAKLGRAALAACECHQWTTAVARSYLSTETNAGAICGASRRQLVLAFLALLPEKPAGASRRQLVLAFLALLPEKPALFFPSDAIFDQLKAPRVGQGATVLSSPVLVSRVCSIGVQRQPDQAAPPSDSVPPIVFLPFLNATPNLDQLETVSVIPVPDLRWLTNYLPSGREVAGRLQRLLGRRQ</sequence>
<evidence type="ECO:0000313" key="1">
    <source>
        <dbReference type="EMBL" id="PFH35247.1"/>
    </source>
</evidence>
<organism evidence="1 2">
    <name type="scientific">Besnoitia besnoiti</name>
    <name type="common">Apicomplexan protozoan</name>
    <dbReference type="NCBI Taxonomy" id="94643"/>
    <lineage>
        <taxon>Eukaryota</taxon>
        <taxon>Sar</taxon>
        <taxon>Alveolata</taxon>
        <taxon>Apicomplexa</taxon>
        <taxon>Conoidasida</taxon>
        <taxon>Coccidia</taxon>
        <taxon>Eucoccidiorida</taxon>
        <taxon>Eimeriorina</taxon>
        <taxon>Sarcocystidae</taxon>
        <taxon>Besnoitia</taxon>
    </lineage>
</organism>
<proteinExistence type="predicted"/>
<dbReference type="VEuPathDB" id="ToxoDB:BESB_061340"/>
<dbReference type="EMBL" id="NWUJ01000005">
    <property type="protein sequence ID" value="PFH35247.1"/>
    <property type="molecule type" value="Genomic_DNA"/>
</dbReference>
<dbReference type="OrthoDB" id="332684at2759"/>
<keyword evidence="2" id="KW-1185">Reference proteome</keyword>
<dbReference type="RefSeq" id="XP_029219256.1">
    <property type="nucleotide sequence ID" value="XM_029364548.1"/>
</dbReference>
<accession>A0A2A9MI27</accession>
<evidence type="ECO:0000313" key="2">
    <source>
        <dbReference type="Proteomes" id="UP000224006"/>
    </source>
</evidence>